<reference evidence="6 7" key="1">
    <citation type="submission" date="2019-02" db="EMBL/GenBank/DDBJ databases">
        <title>Deep-cultivation of Planctomycetes and their phenomic and genomic characterization uncovers novel biology.</title>
        <authorList>
            <person name="Wiegand S."/>
            <person name="Jogler M."/>
            <person name="Boedeker C."/>
            <person name="Pinto D."/>
            <person name="Vollmers J."/>
            <person name="Rivas-Marin E."/>
            <person name="Kohn T."/>
            <person name="Peeters S.H."/>
            <person name="Heuer A."/>
            <person name="Rast P."/>
            <person name="Oberbeckmann S."/>
            <person name="Bunk B."/>
            <person name="Jeske O."/>
            <person name="Meyerdierks A."/>
            <person name="Storesund J.E."/>
            <person name="Kallscheuer N."/>
            <person name="Luecker S."/>
            <person name="Lage O.M."/>
            <person name="Pohl T."/>
            <person name="Merkel B.J."/>
            <person name="Hornburger P."/>
            <person name="Mueller R.-W."/>
            <person name="Bruemmer F."/>
            <person name="Labrenz M."/>
            <person name="Spormann A.M."/>
            <person name="Op Den Camp H."/>
            <person name="Overmann J."/>
            <person name="Amann R."/>
            <person name="Jetten M.S.M."/>
            <person name="Mascher T."/>
            <person name="Medema M.H."/>
            <person name="Devos D.P."/>
            <person name="Kaster A.-K."/>
            <person name="Ovreas L."/>
            <person name="Rohde M."/>
            <person name="Galperin M.Y."/>
            <person name="Jogler C."/>
        </authorList>
    </citation>
    <scope>NUCLEOTIDE SEQUENCE [LARGE SCALE GENOMIC DNA]</scope>
    <source>
        <strain evidence="6 7">CA85</strain>
    </source>
</reference>
<dbReference type="GO" id="GO:0005737">
    <property type="term" value="C:cytoplasm"/>
    <property type="evidence" value="ECO:0007669"/>
    <property type="project" value="TreeGrafter"/>
</dbReference>
<comment type="pathway">
    <text evidence="4">Amino-acid biosynthesis.</text>
</comment>
<evidence type="ECO:0000313" key="6">
    <source>
        <dbReference type="EMBL" id="TWT73093.1"/>
    </source>
</evidence>
<evidence type="ECO:0000313" key="7">
    <source>
        <dbReference type="Proteomes" id="UP000318053"/>
    </source>
</evidence>
<dbReference type="PANTHER" id="PTHR43090:SF2">
    <property type="entry name" value="1-(5-PHOSPHORIBOSYL)-5-[(5-PHOSPHORIBOSYLAMINO)METHYLIDENEAMINO] IMIDAZOLE-4-CARBOXAMIDE ISOMERASE"/>
    <property type="match status" value="1"/>
</dbReference>
<comment type="similarity">
    <text evidence="1 5">Belongs to the HisA/HisF family.</text>
</comment>
<organism evidence="6 7">
    <name type="scientific">Allorhodopirellula solitaria</name>
    <dbReference type="NCBI Taxonomy" id="2527987"/>
    <lineage>
        <taxon>Bacteria</taxon>
        <taxon>Pseudomonadati</taxon>
        <taxon>Planctomycetota</taxon>
        <taxon>Planctomycetia</taxon>
        <taxon>Pirellulales</taxon>
        <taxon>Pirellulaceae</taxon>
        <taxon>Allorhodopirellula</taxon>
    </lineage>
</organism>
<dbReference type="RefSeq" id="WP_146390667.1">
    <property type="nucleotide sequence ID" value="NZ_SJPK01000003.1"/>
</dbReference>
<gene>
    <name evidence="6" type="ORF">CA85_15600</name>
</gene>
<dbReference type="InterPro" id="IPR011060">
    <property type="entry name" value="RibuloseP-bd_barrel"/>
</dbReference>
<keyword evidence="3 5" id="KW-0368">Histidine biosynthesis</keyword>
<keyword evidence="7" id="KW-1185">Reference proteome</keyword>
<dbReference type="GO" id="GO:0003949">
    <property type="term" value="F:1-(5-phosphoribosyl)-5-[(5-phosphoribosylamino)methylideneamino]imidazole-4-carboxamide isomerase activity"/>
    <property type="evidence" value="ECO:0007669"/>
    <property type="project" value="InterPro"/>
</dbReference>
<dbReference type="GO" id="GO:0000162">
    <property type="term" value="P:L-tryptophan biosynthetic process"/>
    <property type="evidence" value="ECO:0007669"/>
    <property type="project" value="TreeGrafter"/>
</dbReference>
<dbReference type="InterPro" id="IPR013785">
    <property type="entry name" value="Aldolase_TIM"/>
</dbReference>
<evidence type="ECO:0000256" key="1">
    <source>
        <dbReference type="ARBA" id="ARBA00009667"/>
    </source>
</evidence>
<protein>
    <submittedName>
        <fullName evidence="6">Histidine biosynthesis protein</fullName>
    </submittedName>
</protein>
<dbReference type="Pfam" id="PF00977">
    <property type="entry name" value="His_biosynth"/>
    <property type="match status" value="1"/>
</dbReference>
<comment type="caution">
    <text evidence="6">The sequence shown here is derived from an EMBL/GenBank/DDBJ whole genome shotgun (WGS) entry which is preliminary data.</text>
</comment>
<dbReference type="PANTHER" id="PTHR43090">
    <property type="entry name" value="1-(5-PHOSPHORIBOSYL)-5-[(5-PHOSPHORIBOSYLAMINO)METHYLIDENEAMINO] IMIDAZOLE-4-CARBOXAMIDE ISOMERASE"/>
    <property type="match status" value="1"/>
</dbReference>
<proteinExistence type="inferred from homology"/>
<dbReference type="Proteomes" id="UP000318053">
    <property type="component" value="Unassembled WGS sequence"/>
</dbReference>
<evidence type="ECO:0000256" key="4">
    <source>
        <dbReference type="ARBA" id="ARBA00029440"/>
    </source>
</evidence>
<dbReference type="OrthoDB" id="1796087at2"/>
<dbReference type="SUPFAM" id="SSF51366">
    <property type="entry name" value="Ribulose-phoshate binding barrel"/>
    <property type="match status" value="1"/>
</dbReference>
<keyword evidence="2 5" id="KW-0028">Amino-acid biosynthesis</keyword>
<dbReference type="AlphaFoldDB" id="A0A5C5YE49"/>
<dbReference type="EMBL" id="SJPK01000003">
    <property type="protein sequence ID" value="TWT73093.1"/>
    <property type="molecule type" value="Genomic_DNA"/>
</dbReference>
<name>A0A5C5YE49_9BACT</name>
<dbReference type="GO" id="GO:0000105">
    <property type="term" value="P:L-histidine biosynthetic process"/>
    <property type="evidence" value="ECO:0007669"/>
    <property type="project" value="UniProtKB-KW"/>
</dbReference>
<evidence type="ECO:0000256" key="2">
    <source>
        <dbReference type="ARBA" id="ARBA00022605"/>
    </source>
</evidence>
<sequence length="252" mass="27141">MRDRSDWASVVDHLVGVIDLQDGVAVHGIAGNRQHYAAVKPLRRLGRAADGDPLALVDWYRSRLPIRQFYIADLDALQGKAAQHTAIESLISCGDPTDRWLVDVGMSQQNAASQIGWIERISARYANVNWIIASESATSSQWLGQIAESLSSRSLILGLDFRDGVFVGPPAGLDDWLIAAQRAGLRSGMVLDVATVGTGAGPRTADLCGDFHERLPAWQWISGGGCRHAEDVKTFLNAGCQNCLVASALLPA</sequence>
<accession>A0A5C5YE49</accession>
<dbReference type="Gene3D" id="3.20.20.70">
    <property type="entry name" value="Aldolase class I"/>
    <property type="match status" value="1"/>
</dbReference>
<dbReference type="InterPro" id="IPR006062">
    <property type="entry name" value="His_biosynth"/>
</dbReference>
<dbReference type="InterPro" id="IPR044524">
    <property type="entry name" value="Isoase_HisA-like"/>
</dbReference>
<evidence type="ECO:0000256" key="3">
    <source>
        <dbReference type="ARBA" id="ARBA00023102"/>
    </source>
</evidence>
<evidence type="ECO:0000256" key="5">
    <source>
        <dbReference type="RuleBase" id="RU003657"/>
    </source>
</evidence>